<name>A0A0G2ERH1_9PEZI</name>
<dbReference type="GO" id="GO:0003824">
    <property type="term" value="F:catalytic activity"/>
    <property type="evidence" value="ECO:0007669"/>
    <property type="project" value="InterPro"/>
</dbReference>
<dbReference type="Proteomes" id="UP000034182">
    <property type="component" value="Unassembled WGS sequence"/>
</dbReference>
<evidence type="ECO:0000256" key="1">
    <source>
        <dbReference type="SAM" id="MobiDB-lite"/>
    </source>
</evidence>
<dbReference type="EMBL" id="LAQI01000055">
    <property type="protein sequence ID" value="KKY24834.1"/>
    <property type="molecule type" value="Genomic_DNA"/>
</dbReference>
<dbReference type="Gene3D" id="3.40.140.10">
    <property type="entry name" value="Cytidine Deaminase, domain 2"/>
    <property type="match status" value="1"/>
</dbReference>
<dbReference type="GO" id="GO:0006139">
    <property type="term" value="P:nucleobase-containing compound metabolic process"/>
    <property type="evidence" value="ECO:0007669"/>
    <property type="project" value="UniProtKB-ARBA"/>
</dbReference>
<feature type="region of interest" description="Disordered" evidence="1">
    <location>
        <begin position="256"/>
        <end position="275"/>
    </location>
</feature>
<evidence type="ECO:0000313" key="3">
    <source>
        <dbReference type="EMBL" id="KKY24834.1"/>
    </source>
</evidence>
<comment type="caution">
    <text evidence="3">The sequence shown here is derived from an EMBL/GenBank/DDBJ whole genome shotgun (WGS) entry which is preliminary data.</text>
</comment>
<gene>
    <name evidence="3" type="ORF">UCDDS831_g02174</name>
</gene>
<reference evidence="3 4" key="2">
    <citation type="submission" date="2015-05" db="EMBL/GenBank/DDBJ databases">
        <title>Distinctive expansion of gene families associated with plant cell wall degradation and secondary metabolism in the genomes of grapevine trunk pathogens.</title>
        <authorList>
            <person name="Lawrence D.P."/>
            <person name="Travadon R."/>
            <person name="Rolshausen P.E."/>
            <person name="Baumgartner K."/>
        </authorList>
    </citation>
    <scope>NUCLEOTIDE SEQUENCE [LARGE SCALE GENOMIC DNA]</scope>
    <source>
        <strain evidence="3">DS831</strain>
    </source>
</reference>
<accession>A0A0G2ERH1</accession>
<evidence type="ECO:0000313" key="4">
    <source>
        <dbReference type="Proteomes" id="UP000034182"/>
    </source>
</evidence>
<protein>
    <submittedName>
        <fullName evidence="3">Putative trna-specific adenosine-34 deaminase subunit tad3</fullName>
    </submittedName>
</protein>
<dbReference type="PROSITE" id="PS51747">
    <property type="entry name" value="CYT_DCMP_DEAMINASES_2"/>
    <property type="match status" value="1"/>
</dbReference>
<sequence>MSTNQSAGGHPHDQVVEDLGITPLKGHLVPLKTKGEIRASNELIDVYVVELPARSANAVLSILRSALPADTASSIDIQHLRRVIKPSFLPPPALALVSPTRAAAPPSFGETRFLLVCPTTQIAASDLSALLSAHPPFKPDTTTTTTTTSEPTADEPAPPPPTPTSFPLTIHTLPVPALAPTSAPLAAAWTATYWPIAYKHTNPFGPHPSLVARAAAEVAPRAGAWLALAERGARAAVAEAMAMTDAPRVRMEEALAAEKGPEEAEGEGREKPSRACCDPVESVFAVQPRTDVERALFERDDNLSPNGYLCVDLEIYLTHEPCVMCSMAILHSRFNRVVFARRMPGSGGMTADERGVGHGLFWRPTELNWKFLCWEFVEDDAEDDERDKLVVDDGINA</sequence>
<feature type="compositionally biased region" description="Basic and acidic residues" evidence="1">
    <location>
        <begin position="259"/>
        <end position="273"/>
    </location>
</feature>
<dbReference type="AlphaFoldDB" id="A0A0G2ERH1"/>
<reference evidence="3 4" key="1">
    <citation type="submission" date="2015-03" db="EMBL/GenBank/DDBJ databases">
        <authorList>
            <person name="Morales-Cruz A."/>
            <person name="Amrine K.C."/>
            <person name="Cantu D."/>
        </authorList>
    </citation>
    <scope>NUCLEOTIDE SEQUENCE [LARGE SCALE GENOMIC DNA]</scope>
    <source>
        <strain evidence="3">DS831</strain>
    </source>
</reference>
<dbReference type="InterPro" id="IPR016193">
    <property type="entry name" value="Cytidine_deaminase-like"/>
</dbReference>
<dbReference type="InterPro" id="IPR002125">
    <property type="entry name" value="CMP_dCMP_dom"/>
</dbReference>
<feature type="compositionally biased region" description="Low complexity" evidence="1">
    <location>
        <begin position="133"/>
        <end position="155"/>
    </location>
</feature>
<feature type="domain" description="CMP/dCMP-type deaminase" evidence="2">
    <location>
        <begin position="244"/>
        <end position="350"/>
    </location>
</feature>
<organism evidence="3 4">
    <name type="scientific">Diplodia seriata</name>
    <dbReference type="NCBI Taxonomy" id="420778"/>
    <lineage>
        <taxon>Eukaryota</taxon>
        <taxon>Fungi</taxon>
        <taxon>Dikarya</taxon>
        <taxon>Ascomycota</taxon>
        <taxon>Pezizomycotina</taxon>
        <taxon>Dothideomycetes</taxon>
        <taxon>Dothideomycetes incertae sedis</taxon>
        <taxon>Botryosphaeriales</taxon>
        <taxon>Botryosphaeriaceae</taxon>
        <taxon>Diplodia</taxon>
    </lineage>
</organism>
<dbReference type="SUPFAM" id="SSF53927">
    <property type="entry name" value="Cytidine deaminase-like"/>
    <property type="match status" value="1"/>
</dbReference>
<evidence type="ECO:0000259" key="2">
    <source>
        <dbReference type="PROSITE" id="PS51747"/>
    </source>
</evidence>
<dbReference type="Pfam" id="PF00383">
    <property type="entry name" value="dCMP_cyt_deam_1"/>
    <property type="match status" value="1"/>
</dbReference>
<feature type="region of interest" description="Disordered" evidence="1">
    <location>
        <begin position="133"/>
        <end position="168"/>
    </location>
</feature>
<proteinExistence type="predicted"/>